<name>A0ACB9P4F0_9MYRT</name>
<proteinExistence type="predicted"/>
<organism evidence="1 2">
    <name type="scientific">Melastoma candidum</name>
    <dbReference type="NCBI Taxonomy" id="119954"/>
    <lineage>
        <taxon>Eukaryota</taxon>
        <taxon>Viridiplantae</taxon>
        <taxon>Streptophyta</taxon>
        <taxon>Embryophyta</taxon>
        <taxon>Tracheophyta</taxon>
        <taxon>Spermatophyta</taxon>
        <taxon>Magnoliopsida</taxon>
        <taxon>eudicotyledons</taxon>
        <taxon>Gunneridae</taxon>
        <taxon>Pentapetalae</taxon>
        <taxon>rosids</taxon>
        <taxon>malvids</taxon>
        <taxon>Myrtales</taxon>
        <taxon>Melastomataceae</taxon>
        <taxon>Melastomatoideae</taxon>
        <taxon>Melastomateae</taxon>
        <taxon>Melastoma</taxon>
    </lineage>
</organism>
<dbReference type="Proteomes" id="UP001057402">
    <property type="component" value="Chromosome 7"/>
</dbReference>
<reference evidence="2" key="1">
    <citation type="journal article" date="2023" name="Front. Plant Sci.">
        <title>Chromosomal-level genome assembly of Melastoma candidum provides insights into trichome evolution.</title>
        <authorList>
            <person name="Zhong Y."/>
            <person name="Wu W."/>
            <person name="Sun C."/>
            <person name="Zou P."/>
            <person name="Liu Y."/>
            <person name="Dai S."/>
            <person name="Zhou R."/>
        </authorList>
    </citation>
    <scope>NUCLEOTIDE SEQUENCE [LARGE SCALE GENOMIC DNA]</scope>
</reference>
<accession>A0ACB9P4F0</accession>
<evidence type="ECO:0000313" key="1">
    <source>
        <dbReference type="EMBL" id="KAI4343296.1"/>
    </source>
</evidence>
<gene>
    <name evidence="1" type="ORF">MLD38_027822</name>
</gene>
<protein>
    <submittedName>
        <fullName evidence="1">Uncharacterized protein</fullName>
    </submittedName>
</protein>
<dbReference type="EMBL" id="CM042886">
    <property type="protein sequence ID" value="KAI4343296.1"/>
    <property type="molecule type" value="Genomic_DNA"/>
</dbReference>
<sequence>MGKGGSLSGGVLRKILLSYAYVGIWIFLSFTVFVFKKYILDRKLYGWPYPISLTLIHMSFCSAHAFLLINYDICLF</sequence>
<evidence type="ECO:0000313" key="2">
    <source>
        <dbReference type="Proteomes" id="UP001057402"/>
    </source>
</evidence>
<comment type="caution">
    <text evidence="1">The sequence shown here is derived from an EMBL/GenBank/DDBJ whole genome shotgun (WGS) entry which is preliminary data.</text>
</comment>
<keyword evidence="2" id="KW-1185">Reference proteome</keyword>